<evidence type="ECO:0000256" key="1">
    <source>
        <dbReference type="SAM" id="MobiDB-lite"/>
    </source>
</evidence>
<dbReference type="Pfam" id="PF02958">
    <property type="entry name" value="EcKL"/>
    <property type="match status" value="2"/>
</dbReference>
<dbReference type="InterPro" id="IPR004119">
    <property type="entry name" value="EcKL"/>
</dbReference>
<feature type="compositionally biased region" description="Low complexity" evidence="1">
    <location>
        <begin position="81"/>
        <end position="124"/>
    </location>
</feature>
<evidence type="ECO:0000259" key="2">
    <source>
        <dbReference type="SMART" id="SM00587"/>
    </source>
</evidence>
<protein>
    <recommendedName>
        <fullName evidence="2">CHK kinase-like domain-containing protein</fullName>
    </recommendedName>
</protein>
<gene>
    <name evidence="3" type="ORF">OTU49_013642</name>
</gene>
<evidence type="ECO:0000313" key="4">
    <source>
        <dbReference type="Proteomes" id="UP001445076"/>
    </source>
</evidence>
<dbReference type="InterPro" id="IPR011009">
    <property type="entry name" value="Kinase-like_dom_sf"/>
</dbReference>
<feature type="compositionally biased region" description="Polar residues" evidence="1">
    <location>
        <begin position="359"/>
        <end position="369"/>
    </location>
</feature>
<feature type="compositionally biased region" description="Polar residues" evidence="1">
    <location>
        <begin position="335"/>
        <end position="351"/>
    </location>
</feature>
<feature type="region of interest" description="Disordered" evidence="1">
    <location>
        <begin position="67"/>
        <end position="124"/>
    </location>
</feature>
<evidence type="ECO:0000313" key="3">
    <source>
        <dbReference type="EMBL" id="KAK8719993.1"/>
    </source>
</evidence>
<keyword evidence="4" id="KW-1185">Reference proteome</keyword>
<organism evidence="3 4">
    <name type="scientific">Cherax quadricarinatus</name>
    <name type="common">Australian red claw crayfish</name>
    <dbReference type="NCBI Taxonomy" id="27406"/>
    <lineage>
        <taxon>Eukaryota</taxon>
        <taxon>Metazoa</taxon>
        <taxon>Ecdysozoa</taxon>
        <taxon>Arthropoda</taxon>
        <taxon>Crustacea</taxon>
        <taxon>Multicrustacea</taxon>
        <taxon>Malacostraca</taxon>
        <taxon>Eumalacostraca</taxon>
        <taxon>Eucarida</taxon>
        <taxon>Decapoda</taxon>
        <taxon>Pleocyemata</taxon>
        <taxon>Astacidea</taxon>
        <taxon>Parastacoidea</taxon>
        <taxon>Parastacidae</taxon>
        <taxon>Cherax</taxon>
    </lineage>
</organism>
<dbReference type="Proteomes" id="UP001445076">
    <property type="component" value="Unassembled WGS sequence"/>
</dbReference>
<comment type="caution">
    <text evidence="3">The sequence shown here is derived from an EMBL/GenBank/DDBJ whole genome shotgun (WGS) entry which is preliminary data.</text>
</comment>
<dbReference type="Gene3D" id="3.90.1200.10">
    <property type="match status" value="1"/>
</dbReference>
<proteinExistence type="predicted"/>
<reference evidence="3 4" key="1">
    <citation type="journal article" date="2024" name="BMC Genomics">
        <title>Genome assembly of redclaw crayfish (Cherax quadricarinatus) provides insights into its immune adaptation and hypoxia tolerance.</title>
        <authorList>
            <person name="Liu Z."/>
            <person name="Zheng J."/>
            <person name="Li H."/>
            <person name="Fang K."/>
            <person name="Wang S."/>
            <person name="He J."/>
            <person name="Zhou D."/>
            <person name="Weng S."/>
            <person name="Chi M."/>
            <person name="Gu Z."/>
            <person name="He J."/>
            <person name="Li F."/>
            <person name="Wang M."/>
        </authorList>
    </citation>
    <scope>NUCLEOTIDE SEQUENCE [LARGE SCALE GENOMIC DNA]</scope>
    <source>
        <strain evidence="3">ZL_2023a</strain>
    </source>
</reference>
<dbReference type="PANTHER" id="PTHR11012:SF58">
    <property type="entry name" value="CHK KINASE-LIKE DOMAIN-CONTAINING PROTEIN"/>
    <property type="match status" value="1"/>
</dbReference>
<feature type="region of interest" description="Disordered" evidence="1">
    <location>
        <begin position="334"/>
        <end position="393"/>
    </location>
</feature>
<feature type="region of interest" description="Disordered" evidence="1">
    <location>
        <begin position="25"/>
        <end position="49"/>
    </location>
</feature>
<dbReference type="SMART" id="SM00587">
    <property type="entry name" value="CHK"/>
    <property type="match status" value="1"/>
</dbReference>
<dbReference type="PANTHER" id="PTHR11012">
    <property type="entry name" value="PROTEIN KINASE-LIKE DOMAIN-CONTAINING"/>
    <property type="match status" value="1"/>
</dbReference>
<feature type="domain" description="CHK kinase-like" evidence="2">
    <location>
        <begin position="195"/>
        <end position="453"/>
    </location>
</feature>
<dbReference type="EMBL" id="JARKIK010000993">
    <property type="protein sequence ID" value="KAK8719993.1"/>
    <property type="molecule type" value="Genomic_DNA"/>
</dbReference>
<accession>A0AAW0VSA3</accession>
<sequence>MSVKTPGCSKEVSERWLQEVLKDHLAESHPGGQHDVTTFTITPGAAPGDSLQSELVLLDVWVKVKEDGSPASQGASPVLQDGSPASPDGSPASPDSSPASPDSSPASPDSSPASPDSSPASPDSTVVHLAAKFYSSDIMTRELNKRMNSGQKEHLIYTKIIKELNQFQADRAPDEPGISIPHLIYGRCAGNENVLLMENIKIQGYNTVDKRKGLDFEHLKVCIEHIARLHALSHAFYREKDFRNKYPCFQSTSEHLKFLKPVLDAMLDIAIAFLRTLNDKKDVTQRLEACKQSLLDKYSAILLDGESITCLNHGDCWINNIMYRYKSPLARTSHVDSQANNEDSQTSQHDSPASHKDSQTLASHEQSWATHKDSQDGHNISKAPASQRVSHAHESHQEIDALKIIDWGNSTWGNPVFDLQFLLYTSTTRTVRNAHLDHLLHLYHSTFTKLTAKLGSPAANWSYEQFKLDWDRTYTVGFLFGSTMSLGTLNTSINVNKAPQPSCLDKPFLLPVKVVVDGIKLGMVKLFLPLFEKPIGEFLTKNMFLYIYKIILKELRSGQNEIMNTRFIDLICEADEKGIFSTESVITE</sequence>
<dbReference type="AlphaFoldDB" id="A0AAW0VSA3"/>
<dbReference type="SUPFAM" id="SSF56112">
    <property type="entry name" value="Protein kinase-like (PK-like)"/>
    <property type="match status" value="1"/>
</dbReference>
<name>A0AAW0VSA3_CHEQU</name>
<dbReference type="InterPro" id="IPR015897">
    <property type="entry name" value="CHK_kinase-like"/>
</dbReference>